<evidence type="ECO:0000256" key="6">
    <source>
        <dbReference type="ARBA" id="ARBA00023136"/>
    </source>
</evidence>
<keyword evidence="3 9" id="KW-0336">GPI-anchor</keyword>
<comment type="similarity">
    <text evidence="2 9">Belongs to the glycosyl hydrolase 72 family.</text>
</comment>
<evidence type="ECO:0000313" key="12">
    <source>
        <dbReference type="Proteomes" id="UP000800093"/>
    </source>
</evidence>
<evidence type="ECO:0000256" key="1">
    <source>
        <dbReference type="ARBA" id="ARBA00004609"/>
    </source>
</evidence>
<evidence type="ECO:0000256" key="10">
    <source>
        <dbReference type="SAM" id="MobiDB-lite"/>
    </source>
</evidence>
<dbReference type="Gene3D" id="3.20.20.80">
    <property type="entry name" value="Glycosidases"/>
    <property type="match status" value="1"/>
</dbReference>
<comment type="subcellular location">
    <subcellularLocation>
        <location evidence="1 9">Cell membrane</location>
        <topology evidence="1 9">Lipid-anchor</topology>
        <topology evidence="1 9">GPI-anchor</topology>
    </subcellularLocation>
</comment>
<evidence type="ECO:0000256" key="2">
    <source>
        <dbReference type="ARBA" id="ARBA00007528"/>
    </source>
</evidence>
<keyword evidence="4 9" id="KW-0808">Transferase</keyword>
<comment type="caution">
    <text evidence="11">The sequence shown here is derived from an EMBL/GenBank/DDBJ whole genome shotgun (WGS) entry which is preliminary data.</text>
</comment>
<evidence type="ECO:0000256" key="4">
    <source>
        <dbReference type="ARBA" id="ARBA00022679"/>
    </source>
</evidence>
<dbReference type="EC" id="2.4.1.-" evidence="9"/>
<evidence type="ECO:0000256" key="9">
    <source>
        <dbReference type="RuleBase" id="RU361209"/>
    </source>
</evidence>
<keyword evidence="7" id="KW-0325">Glycoprotein</keyword>
<reference evidence="12" key="1">
    <citation type="journal article" date="2020" name="Stud. Mycol.">
        <title>101 Dothideomycetes genomes: A test case for predicting lifestyles and emergence of pathogens.</title>
        <authorList>
            <person name="Haridas S."/>
            <person name="Albert R."/>
            <person name="Binder M."/>
            <person name="Bloem J."/>
            <person name="LaButti K."/>
            <person name="Salamov A."/>
            <person name="Andreopoulos B."/>
            <person name="Baker S."/>
            <person name="Barry K."/>
            <person name="Bills G."/>
            <person name="Bluhm B."/>
            <person name="Cannon C."/>
            <person name="Castanera R."/>
            <person name="Culley D."/>
            <person name="Daum C."/>
            <person name="Ezra D."/>
            <person name="Gonzalez J."/>
            <person name="Henrissat B."/>
            <person name="Kuo A."/>
            <person name="Liang C."/>
            <person name="Lipzen A."/>
            <person name="Lutzoni F."/>
            <person name="Magnuson J."/>
            <person name="Mondo S."/>
            <person name="Nolan M."/>
            <person name="Ohm R."/>
            <person name="Pangilinan J."/>
            <person name="Park H.-J."/>
            <person name="Ramirez L."/>
            <person name="Alfaro M."/>
            <person name="Sun H."/>
            <person name="Tritt A."/>
            <person name="Yoshinaga Y."/>
            <person name="Zwiers L.-H."/>
            <person name="Turgeon B."/>
            <person name="Goodwin S."/>
            <person name="Spatafora J."/>
            <person name="Crous P."/>
            <person name="Grigoriev I."/>
        </authorList>
    </citation>
    <scope>NUCLEOTIDE SEQUENCE [LARGE SCALE GENOMIC DNA]</scope>
    <source>
        <strain evidence="12">CBS 304.66</strain>
    </source>
</reference>
<dbReference type="InterPro" id="IPR017853">
    <property type="entry name" value="GH"/>
</dbReference>
<dbReference type="GO" id="GO:0031505">
    <property type="term" value="P:fungal-type cell wall organization"/>
    <property type="evidence" value="ECO:0007669"/>
    <property type="project" value="TreeGrafter"/>
</dbReference>
<proteinExistence type="inferred from homology"/>
<keyword evidence="6 9" id="KW-0472">Membrane</keyword>
<evidence type="ECO:0000256" key="8">
    <source>
        <dbReference type="ARBA" id="ARBA00023288"/>
    </source>
</evidence>
<feature type="compositionally biased region" description="Gly residues" evidence="10">
    <location>
        <begin position="380"/>
        <end position="393"/>
    </location>
</feature>
<dbReference type="AlphaFoldDB" id="A0A9P4N2H3"/>
<keyword evidence="5 9" id="KW-0732">Signal</keyword>
<sequence>MKPILALSVLGASIAPALAGVVQRQSKGNLPPVEVRGNAFWTSDSDRFYIRGVAYQPGGAADAQDPLLDMDSLRRDVENFKELGINTIRIYTIDNSQNHDEAMALLDEAGIYLALDANTPDYSLNRENASTLHQSYNDEYLQNVFATVDAFADYNNLLLFFSGNEVINARNNTNAATYIKAVTRDMKQYISNRKSRKIPVGYSAADVAENIEYQALFFNCGTDDERADFFAFNDYSWCDPSNFEISGWDKKVEQYSDYSVPLFLSEFGCITNRRDWNEIESLYHPNMTSVYSGGLAYEYTLEENGFGLVEVQDGNVTPNDDFERLKDAYARTPNPTGDGGAKTNDEGPSECPAEDEEWEVSSTLLPAIPDKARDFMEDGAGPGAGLDGPGSQNGQGTSTATASPGAGSPTRTPDGQSQDGGDSAGVHVEVPLRFVGMIAASAIFGMVLVL</sequence>
<dbReference type="SUPFAM" id="SSF51445">
    <property type="entry name" value="(Trans)glycosidases"/>
    <property type="match status" value="1"/>
</dbReference>
<evidence type="ECO:0000256" key="3">
    <source>
        <dbReference type="ARBA" id="ARBA00022622"/>
    </source>
</evidence>
<comment type="function">
    <text evidence="9">Splits internally a 1,3-beta-glucan molecule and transfers the newly generated reducing end (the donor) to the non-reducing end of another 1,3-beta-glucan molecule (the acceptor) forming a 1,3-beta linkage, resulting in the elongation of 1,3-beta-glucan chains in the cell wall.</text>
</comment>
<dbReference type="Pfam" id="PF03198">
    <property type="entry name" value="Glyco_hydro_72"/>
    <property type="match status" value="1"/>
</dbReference>
<accession>A0A9P4N2H3</accession>
<evidence type="ECO:0000256" key="7">
    <source>
        <dbReference type="ARBA" id="ARBA00023180"/>
    </source>
</evidence>
<organism evidence="11 12">
    <name type="scientific">Lojkania enalia</name>
    <dbReference type="NCBI Taxonomy" id="147567"/>
    <lineage>
        <taxon>Eukaryota</taxon>
        <taxon>Fungi</taxon>
        <taxon>Dikarya</taxon>
        <taxon>Ascomycota</taxon>
        <taxon>Pezizomycotina</taxon>
        <taxon>Dothideomycetes</taxon>
        <taxon>Pleosporomycetidae</taxon>
        <taxon>Pleosporales</taxon>
        <taxon>Pleosporales incertae sedis</taxon>
        <taxon>Lojkania</taxon>
    </lineage>
</organism>
<gene>
    <name evidence="11" type="ORF">CC78DRAFT_94611</name>
</gene>
<dbReference type="PANTHER" id="PTHR31468">
    <property type="entry name" value="1,3-BETA-GLUCANOSYLTRANSFERASE GAS1"/>
    <property type="match status" value="1"/>
</dbReference>
<dbReference type="PANTHER" id="PTHR31468:SF5">
    <property type="entry name" value="1,3-BETA-GLUCANOSYLTRANSFERASE GAS5"/>
    <property type="match status" value="1"/>
</dbReference>
<dbReference type="GO" id="GO:0042124">
    <property type="term" value="F:1,3-beta-glucanosyltransferase activity"/>
    <property type="evidence" value="ECO:0007669"/>
    <property type="project" value="TreeGrafter"/>
</dbReference>
<keyword evidence="12" id="KW-1185">Reference proteome</keyword>
<evidence type="ECO:0000256" key="5">
    <source>
        <dbReference type="ARBA" id="ARBA00022729"/>
    </source>
</evidence>
<feature type="signal peptide" evidence="9">
    <location>
        <begin position="1"/>
        <end position="19"/>
    </location>
</feature>
<keyword evidence="8 9" id="KW-0449">Lipoprotein</keyword>
<dbReference type="EMBL" id="ML986593">
    <property type="protein sequence ID" value="KAF2267270.1"/>
    <property type="molecule type" value="Genomic_DNA"/>
</dbReference>
<dbReference type="GO" id="GO:0098552">
    <property type="term" value="C:side of membrane"/>
    <property type="evidence" value="ECO:0007669"/>
    <property type="project" value="UniProtKB-KW"/>
</dbReference>
<feature type="chain" id="PRO_5040543577" description="1,3-beta-glucanosyltransferase" evidence="9">
    <location>
        <begin position="20"/>
        <end position="450"/>
    </location>
</feature>
<feature type="region of interest" description="Disordered" evidence="10">
    <location>
        <begin position="329"/>
        <end position="360"/>
    </location>
</feature>
<feature type="region of interest" description="Disordered" evidence="10">
    <location>
        <begin position="373"/>
        <end position="424"/>
    </location>
</feature>
<evidence type="ECO:0000313" key="11">
    <source>
        <dbReference type="EMBL" id="KAF2267270.1"/>
    </source>
</evidence>
<dbReference type="InterPro" id="IPR004886">
    <property type="entry name" value="Glucanosyltransferase"/>
</dbReference>
<dbReference type="GO" id="GO:0005886">
    <property type="term" value="C:plasma membrane"/>
    <property type="evidence" value="ECO:0007669"/>
    <property type="project" value="UniProtKB-SubCell"/>
</dbReference>
<protein>
    <recommendedName>
        <fullName evidence="9">1,3-beta-glucanosyltransferase</fullName>
        <ecNumber evidence="9">2.4.1.-</ecNumber>
    </recommendedName>
</protein>
<dbReference type="Proteomes" id="UP000800093">
    <property type="component" value="Unassembled WGS sequence"/>
</dbReference>
<dbReference type="OrthoDB" id="421038at2759"/>
<dbReference type="GO" id="GO:0071970">
    <property type="term" value="P:fungal-type cell wall (1-&gt;3)-beta-D-glucan biosynthetic process"/>
    <property type="evidence" value="ECO:0007669"/>
    <property type="project" value="TreeGrafter"/>
</dbReference>
<name>A0A9P4N2H3_9PLEO</name>